<dbReference type="InterPro" id="IPR027434">
    <property type="entry name" value="Homing_endonucl"/>
</dbReference>
<dbReference type="InterPro" id="IPR001497">
    <property type="entry name" value="MethylDNA_cys_MeTrfase_AS"/>
</dbReference>
<feature type="domain" description="Homing endonuclease LAGLIDADG" evidence="8">
    <location>
        <begin position="11"/>
        <end position="82"/>
    </location>
</feature>
<keyword evidence="5" id="KW-0234">DNA repair</keyword>
<dbReference type="Pfam" id="PF14528">
    <property type="entry name" value="LAGLIDADG_3"/>
    <property type="match status" value="1"/>
</dbReference>
<evidence type="ECO:0000256" key="1">
    <source>
        <dbReference type="ARBA" id="ARBA00001286"/>
    </source>
</evidence>
<dbReference type="InterPro" id="IPR036388">
    <property type="entry name" value="WH-like_DNA-bd_sf"/>
</dbReference>
<feature type="non-terminal residue" evidence="9">
    <location>
        <position position="1"/>
    </location>
</feature>
<feature type="domain" description="Methylated-DNA-[protein]-cysteine S-methyltransferase DNA binding" evidence="7">
    <location>
        <begin position="108"/>
        <end position="187"/>
    </location>
</feature>
<evidence type="ECO:0000256" key="5">
    <source>
        <dbReference type="ARBA" id="ARBA00023204"/>
    </source>
</evidence>
<dbReference type="Gene3D" id="3.10.28.10">
    <property type="entry name" value="Homing endonucleases"/>
    <property type="match status" value="1"/>
</dbReference>
<dbReference type="PANTHER" id="PTHR10815:SF13">
    <property type="entry name" value="METHYLATED-DNA--PROTEIN-CYSTEINE METHYLTRANSFERASE"/>
    <property type="match status" value="1"/>
</dbReference>
<comment type="caution">
    <text evidence="9">The sequence shown here is derived from an EMBL/GenBank/DDBJ whole genome shotgun (WGS) entry which is preliminary data.</text>
</comment>
<reference evidence="10" key="1">
    <citation type="submission" date="2017-09" db="EMBL/GenBank/DDBJ databases">
        <title>Depth-based differentiation of microbial function through sediment-hosted aquifers and enrichment of novel symbionts in the deep terrestrial subsurface.</title>
        <authorList>
            <person name="Probst A.J."/>
            <person name="Ladd B."/>
            <person name="Jarett J.K."/>
            <person name="Geller-Mcgrath D.E."/>
            <person name="Sieber C.M.K."/>
            <person name="Emerson J.B."/>
            <person name="Anantharaman K."/>
            <person name="Thomas B.C."/>
            <person name="Malmstrom R."/>
            <person name="Stieglmeier M."/>
            <person name="Klingl A."/>
            <person name="Woyke T."/>
            <person name="Ryan C.M."/>
            <person name="Banfield J.F."/>
        </authorList>
    </citation>
    <scope>NUCLEOTIDE SEQUENCE [LARGE SCALE GENOMIC DNA]</scope>
</reference>
<evidence type="ECO:0000256" key="6">
    <source>
        <dbReference type="ARBA" id="ARBA00049348"/>
    </source>
</evidence>
<protein>
    <submittedName>
        <fullName evidence="9">Uncharacterized protein</fullName>
    </submittedName>
</protein>
<comment type="catalytic activity">
    <reaction evidence="1">
        <text>a 4-O-methyl-thymidine in DNA + L-cysteinyl-[protein] = a thymidine in DNA + S-methyl-L-cysteinyl-[protein]</text>
        <dbReference type="Rhea" id="RHEA:53428"/>
        <dbReference type="Rhea" id="RHEA-COMP:10131"/>
        <dbReference type="Rhea" id="RHEA-COMP:10132"/>
        <dbReference type="Rhea" id="RHEA-COMP:13555"/>
        <dbReference type="Rhea" id="RHEA-COMP:13556"/>
        <dbReference type="ChEBI" id="CHEBI:29950"/>
        <dbReference type="ChEBI" id="CHEBI:82612"/>
        <dbReference type="ChEBI" id="CHEBI:137386"/>
        <dbReference type="ChEBI" id="CHEBI:137387"/>
        <dbReference type="EC" id="2.1.1.63"/>
    </reaction>
</comment>
<evidence type="ECO:0000259" key="8">
    <source>
        <dbReference type="Pfam" id="PF14528"/>
    </source>
</evidence>
<dbReference type="InterPro" id="IPR004860">
    <property type="entry name" value="LAGLIDADG_dom"/>
</dbReference>
<keyword evidence="2" id="KW-0489">Methyltransferase</keyword>
<evidence type="ECO:0000256" key="2">
    <source>
        <dbReference type="ARBA" id="ARBA00022603"/>
    </source>
</evidence>
<keyword evidence="3" id="KW-0808">Transferase</keyword>
<dbReference type="Gene3D" id="1.10.10.10">
    <property type="entry name" value="Winged helix-like DNA-binding domain superfamily/Winged helix DNA-binding domain"/>
    <property type="match status" value="1"/>
</dbReference>
<dbReference type="GO" id="GO:0006281">
    <property type="term" value="P:DNA repair"/>
    <property type="evidence" value="ECO:0007669"/>
    <property type="project" value="UniProtKB-KW"/>
</dbReference>
<evidence type="ECO:0000313" key="9">
    <source>
        <dbReference type="EMBL" id="PIS41722.1"/>
    </source>
</evidence>
<proteinExistence type="predicted"/>
<comment type="catalytic activity">
    <reaction evidence="6">
        <text>a 6-O-methyl-2'-deoxyguanosine in DNA + L-cysteinyl-[protein] = S-methyl-L-cysteinyl-[protein] + a 2'-deoxyguanosine in DNA</text>
        <dbReference type="Rhea" id="RHEA:24000"/>
        <dbReference type="Rhea" id="RHEA-COMP:10131"/>
        <dbReference type="Rhea" id="RHEA-COMP:10132"/>
        <dbReference type="Rhea" id="RHEA-COMP:11367"/>
        <dbReference type="Rhea" id="RHEA-COMP:11368"/>
        <dbReference type="ChEBI" id="CHEBI:29950"/>
        <dbReference type="ChEBI" id="CHEBI:82612"/>
        <dbReference type="ChEBI" id="CHEBI:85445"/>
        <dbReference type="ChEBI" id="CHEBI:85448"/>
        <dbReference type="EC" id="2.1.1.63"/>
    </reaction>
</comment>
<dbReference type="InterPro" id="IPR036217">
    <property type="entry name" value="MethylDNA_cys_MeTrfase_DNAb"/>
</dbReference>
<dbReference type="GO" id="GO:0004519">
    <property type="term" value="F:endonuclease activity"/>
    <property type="evidence" value="ECO:0007669"/>
    <property type="project" value="InterPro"/>
</dbReference>
<dbReference type="NCBIfam" id="TIGR00589">
    <property type="entry name" value="ogt"/>
    <property type="match status" value="1"/>
</dbReference>
<dbReference type="GO" id="GO:0032259">
    <property type="term" value="P:methylation"/>
    <property type="evidence" value="ECO:0007669"/>
    <property type="project" value="UniProtKB-KW"/>
</dbReference>
<dbReference type="PROSITE" id="PS00374">
    <property type="entry name" value="MGMT"/>
    <property type="match status" value="1"/>
</dbReference>
<dbReference type="SUPFAM" id="SSF46767">
    <property type="entry name" value="Methylated DNA-protein cysteine methyltransferase, C-terminal domain"/>
    <property type="match status" value="1"/>
</dbReference>
<name>A0A2H0YVF3_9BACT</name>
<gene>
    <name evidence="9" type="ORF">COT25_01590</name>
</gene>
<dbReference type="AlphaFoldDB" id="A0A2H0YVF3"/>
<dbReference type="SUPFAM" id="SSF55608">
    <property type="entry name" value="Homing endonucleases"/>
    <property type="match status" value="1"/>
</dbReference>
<dbReference type="Pfam" id="PF01035">
    <property type="entry name" value="DNA_binding_1"/>
    <property type="match status" value="1"/>
</dbReference>
<evidence type="ECO:0000313" key="10">
    <source>
        <dbReference type="Proteomes" id="UP000228711"/>
    </source>
</evidence>
<dbReference type="Proteomes" id="UP000228711">
    <property type="component" value="Unassembled WGS sequence"/>
</dbReference>
<dbReference type="InterPro" id="IPR014048">
    <property type="entry name" value="MethylDNA_cys_MeTrfase_DNA-bd"/>
</dbReference>
<evidence type="ECO:0000256" key="3">
    <source>
        <dbReference type="ARBA" id="ARBA00022679"/>
    </source>
</evidence>
<dbReference type="GO" id="GO:0003908">
    <property type="term" value="F:methylated-DNA-[protein]-cysteine S-methyltransferase activity"/>
    <property type="evidence" value="ECO:0007669"/>
    <property type="project" value="UniProtKB-EC"/>
</dbReference>
<sequence length="202" mass="23596">KFFPEKYWKWILKGLWDAEGSISLHGPDNLRMHFVNSNPYILNLYKKILEEFNFVYSIYDRGNSKDICIYKPLEAVRFIKKIKGITIKRKLKPKIIRTINFLNRKNINFKQKVYEVVKEIPKGKTSTYSVIAQTIGYPRAWRAVGNVLSKNKNPKIPCHRVIKSDGKVGGYNLGIKNKIALLKKEGVIIKKKRVVPCQFQKR</sequence>
<evidence type="ECO:0000256" key="4">
    <source>
        <dbReference type="ARBA" id="ARBA00022763"/>
    </source>
</evidence>
<keyword evidence="4" id="KW-0227">DNA damage</keyword>
<dbReference type="CDD" id="cd06445">
    <property type="entry name" value="ATase"/>
    <property type="match status" value="1"/>
</dbReference>
<dbReference type="EMBL" id="PEXV01000059">
    <property type="protein sequence ID" value="PIS41722.1"/>
    <property type="molecule type" value="Genomic_DNA"/>
</dbReference>
<evidence type="ECO:0000259" key="7">
    <source>
        <dbReference type="Pfam" id="PF01035"/>
    </source>
</evidence>
<organism evidence="9 10">
    <name type="scientific">Candidatus Kerfeldbacteria bacterium CG08_land_8_20_14_0_20_42_7</name>
    <dbReference type="NCBI Taxonomy" id="2014245"/>
    <lineage>
        <taxon>Bacteria</taxon>
        <taxon>Candidatus Kerfeldiibacteriota</taxon>
    </lineage>
</organism>
<dbReference type="PANTHER" id="PTHR10815">
    <property type="entry name" value="METHYLATED-DNA--PROTEIN-CYSTEINE METHYLTRANSFERASE"/>
    <property type="match status" value="1"/>
</dbReference>
<accession>A0A2H0YVF3</accession>